<dbReference type="EMBL" id="JAABOP010000001">
    <property type="protein sequence ID" value="NER09835.1"/>
    <property type="molecule type" value="Genomic_DNA"/>
</dbReference>
<reference evidence="2 3" key="1">
    <citation type="submission" date="2020-01" db="EMBL/GenBank/DDBJ databases">
        <title>Muriicola jejuensis KCTC 22299.</title>
        <authorList>
            <person name="Wang G."/>
        </authorList>
    </citation>
    <scope>NUCLEOTIDE SEQUENCE [LARGE SCALE GENOMIC DNA]</scope>
    <source>
        <strain evidence="2 3">KCTC 22299</strain>
    </source>
</reference>
<keyword evidence="3" id="KW-1185">Reference proteome</keyword>
<name>A0A6P0U9D2_9FLAO</name>
<dbReference type="AlphaFoldDB" id="A0A6P0U9D2"/>
<comment type="caution">
    <text evidence="2">The sequence shown here is derived from an EMBL/GenBank/DDBJ whole genome shotgun (WGS) entry which is preliminary data.</text>
</comment>
<protein>
    <submittedName>
        <fullName evidence="2">Outer membrane beta-barrel protein</fullName>
    </submittedName>
</protein>
<evidence type="ECO:0000256" key="1">
    <source>
        <dbReference type="SAM" id="SignalP"/>
    </source>
</evidence>
<keyword evidence="1" id="KW-0732">Signal</keyword>
<dbReference type="RefSeq" id="WP_163691869.1">
    <property type="nucleotide sequence ID" value="NZ_FXTW01000001.1"/>
</dbReference>
<evidence type="ECO:0000313" key="3">
    <source>
        <dbReference type="Proteomes" id="UP000468443"/>
    </source>
</evidence>
<sequence length="191" mass="21593">MRKQLLFPFLFVLFGYTLSAQDEAWSIETSYPVSVGNEFANDGRGILDLGVQYRFAEVGRLKLGGSFNTSLFASRTQFTTGSANGEMEYDFRQSDLFIQPRFFLETETPGIEKLRWSLGVGYSWQRYKAKGTFMSEPLDGSDTRGGFNLNVGASMDVFRDWFLKVQFDHIAIPGDFYGNASLLKMGIGVRF</sequence>
<dbReference type="InterPro" id="IPR011250">
    <property type="entry name" value="OMP/PagP_B-barrel"/>
</dbReference>
<dbReference type="SUPFAM" id="SSF56925">
    <property type="entry name" value="OMPA-like"/>
    <property type="match status" value="1"/>
</dbReference>
<evidence type="ECO:0000313" key="2">
    <source>
        <dbReference type="EMBL" id="NER09835.1"/>
    </source>
</evidence>
<dbReference type="Proteomes" id="UP000468443">
    <property type="component" value="Unassembled WGS sequence"/>
</dbReference>
<accession>A0A6P0U9D2</accession>
<dbReference type="Gene3D" id="2.40.160.20">
    <property type="match status" value="1"/>
</dbReference>
<gene>
    <name evidence="2" type="ORF">GWK09_04865</name>
</gene>
<organism evidence="2 3">
    <name type="scientific">Muriicola jejuensis</name>
    <dbReference type="NCBI Taxonomy" id="504488"/>
    <lineage>
        <taxon>Bacteria</taxon>
        <taxon>Pseudomonadati</taxon>
        <taxon>Bacteroidota</taxon>
        <taxon>Flavobacteriia</taxon>
        <taxon>Flavobacteriales</taxon>
        <taxon>Flavobacteriaceae</taxon>
        <taxon>Muriicola</taxon>
    </lineage>
</organism>
<proteinExistence type="predicted"/>
<feature type="signal peptide" evidence="1">
    <location>
        <begin position="1"/>
        <end position="20"/>
    </location>
</feature>
<feature type="chain" id="PRO_5026799126" evidence="1">
    <location>
        <begin position="21"/>
        <end position="191"/>
    </location>
</feature>